<dbReference type="PANTHER" id="PTHR34475">
    <property type="match status" value="1"/>
</dbReference>
<reference evidence="3" key="1">
    <citation type="journal article" date="2019" name="Int. J. Syst. Evol. Microbiol.">
        <title>The Global Catalogue of Microorganisms (GCM) 10K type strain sequencing project: providing services to taxonomists for standard genome sequencing and annotation.</title>
        <authorList>
            <consortium name="The Broad Institute Genomics Platform"/>
            <consortium name="The Broad Institute Genome Sequencing Center for Infectious Disease"/>
            <person name="Wu L."/>
            <person name="Ma J."/>
        </authorList>
    </citation>
    <scope>NUCLEOTIDE SEQUENCE [LARGE SCALE GENOMIC DNA]</scope>
    <source>
        <strain evidence="3">KCTC 42195</strain>
    </source>
</reference>
<sequence>MQPQDSTLSPAQQVGQQLRSAREARGLSLLDVVDRLKLSPRQLDAIEAGDFDRLPGATFVRGFVRNYARFLELDSGELMSLLDVHYPAVKVEPSVQPQREPQAAAVASGKGGKLWLWLLPLLAAGGVVAWLQGQNGAASSQSEPLAIEASVPLVEASAPAQLASAPVAAAPVVASAPLATASVASAPQAVAPQPASAPVAAEGEKTVQLTARGETWVNVTDAKGKRLIYGLLPAGSSKQVSGQPPFKLVIGNAAQVELAYQGAAVELKDKIRGTTAKLELN</sequence>
<dbReference type="InterPro" id="IPR010982">
    <property type="entry name" value="Lambda_DNA-bd_dom_sf"/>
</dbReference>
<keyword evidence="3" id="KW-1185">Reference proteome</keyword>
<organism evidence="2 3">
    <name type="scientific">Vogesella amnigena</name>
    <dbReference type="NCBI Taxonomy" id="1507449"/>
    <lineage>
        <taxon>Bacteria</taxon>
        <taxon>Pseudomonadati</taxon>
        <taxon>Pseudomonadota</taxon>
        <taxon>Betaproteobacteria</taxon>
        <taxon>Neisseriales</taxon>
        <taxon>Chromobacteriaceae</taxon>
        <taxon>Vogesella</taxon>
    </lineage>
</organism>
<dbReference type="SUPFAM" id="SSF47413">
    <property type="entry name" value="lambda repressor-like DNA-binding domains"/>
    <property type="match status" value="1"/>
</dbReference>
<evidence type="ECO:0000313" key="3">
    <source>
        <dbReference type="Proteomes" id="UP001595636"/>
    </source>
</evidence>
<dbReference type="Pfam" id="PF13464">
    <property type="entry name" value="RodZ_C"/>
    <property type="match status" value="1"/>
</dbReference>
<dbReference type="CDD" id="cd00093">
    <property type="entry name" value="HTH_XRE"/>
    <property type="match status" value="1"/>
</dbReference>
<dbReference type="PANTHER" id="PTHR34475:SF1">
    <property type="entry name" value="CYTOSKELETON PROTEIN RODZ"/>
    <property type="match status" value="1"/>
</dbReference>
<accession>A0ABV7TSK7</accession>
<name>A0ABV7TSK7_9NEIS</name>
<evidence type="ECO:0000313" key="2">
    <source>
        <dbReference type="EMBL" id="MFC3625731.1"/>
    </source>
</evidence>
<dbReference type="EMBL" id="JBHRYH010000012">
    <property type="protein sequence ID" value="MFC3625731.1"/>
    <property type="molecule type" value="Genomic_DNA"/>
</dbReference>
<dbReference type="InterPro" id="IPR001387">
    <property type="entry name" value="Cro/C1-type_HTH"/>
</dbReference>
<dbReference type="InterPro" id="IPR050400">
    <property type="entry name" value="Bact_Cytoskel_RodZ"/>
</dbReference>
<dbReference type="Pfam" id="PF13413">
    <property type="entry name" value="HTH_25"/>
    <property type="match status" value="1"/>
</dbReference>
<gene>
    <name evidence="2" type="ORF">ACFOKJ_06155</name>
</gene>
<protein>
    <submittedName>
        <fullName evidence="2">Helix-turn-helix domain-containing protein</fullName>
    </submittedName>
</protein>
<dbReference type="RefSeq" id="WP_390277538.1">
    <property type="nucleotide sequence ID" value="NZ_JBHRYH010000012.1"/>
</dbReference>
<proteinExistence type="predicted"/>
<feature type="domain" description="Cytoskeleton protein RodZ-like C-terminal" evidence="1">
    <location>
        <begin position="208"/>
        <end position="278"/>
    </location>
</feature>
<dbReference type="Proteomes" id="UP001595636">
    <property type="component" value="Unassembled WGS sequence"/>
</dbReference>
<dbReference type="Gene3D" id="1.10.260.40">
    <property type="entry name" value="lambda repressor-like DNA-binding domains"/>
    <property type="match status" value="1"/>
</dbReference>
<evidence type="ECO:0000259" key="1">
    <source>
        <dbReference type="Pfam" id="PF13464"/>
    </source>
</evidence>
<comment type="caution">
    <text evidence="2">The sequence shown here is derived from an EMBL/GenBank/DDBJ whole genome shotgun (WGS) entry which is preliminary data.</text>
</comment>
<dbReference type="InterPro" id="IPR025194">
    <property type="entry name" value="RodZ-like_C"/>
</dbReference>